<reference evidence="1" key="1">
    <citation type="submission" date="2019-06" db="EMBL/GenBank/DDBJ databases">
        <authorList>
            <person name="Zheng W."/>
        </authorList>
    </citation>
    <scope>NUCLEOTIDE SEQUENCE</scope>
    <source>
        <strain evidence="1">QDHG01</strain>
    </source>
</reference>
<dbReference type="SUPFAM" id="SSF56059">
    <property type="entry name" value="Glutathione synthetase ATP-binding domain-like"/>
    <property type="match status" value="1"/>
</dbReference>
<dbReference type="PANTHER" id="PTHR46069:SF1">
    <property type="entry name" value="CHROMOSOME UNDETERMINED SCAFFOLD_125, WHOLE GENOME SHOTGUN SEQUENCE"/>
    <property type="match status" value="1"/>
</dbReference>
<dbReference type="InterPro" id="IPR004344">
    <property type="entry name" value="TTL/TTLL_fam"/>
</dbReference>
<dbReference type="Proteomes" id="UP000785679">
    <property type="component" value="Unassembled WGS sequence"/>
</dbReference>
<accession>A0A8J8TA88</accession>
<dbReference type="AlphaFoldDB" id="A0A8J8TA88"/>
<dbReference type="Gene3D" id="3.30.470.20">
    <property type="entry name" value="ATP-grasp fold, B domain"/>
    <property type="match status" value="1"/>
</dbReference>
<proteinExistence type="predicted"/>
<name>A0A8J8TA88_HALGN</name>
<evidence type="ECO:0000313" key="2">
    <source>
        <dbReference type="Proteomes" id="UP000785679"/>
    </source>
</evidence>
<dbReference type="PROSITE" id="PS51221">
    <property type="entry name" value="TTL"/>
    <property type="match status" value="1"/>
</dbReference>
<protein>
    <recommendedName>
        <fullName evidence="3">Tubulin-tyrosine ligase</fullName>
    </recommendedName>
</protein>
<organism evidence="1 2">
    <name type="scientific">Halteria grandinella</name>
    <dbReference type="NCBI Taxonomy" id="5974"/>
    <lineage>
        <taxon>Eukaryota</taxon>
        <taxon>Sar</taxon>
        <taxon>Alveolata</taxon>
        <taxon>Ciliophora</taxon>
        <taxon>Intramacronucleata</taxon>
        <taxon>Spirotrichea</taxon>
        <taxon>Stichotrichia</taxon>
        <taxon>Sporadotrichida</taxon>
        <taxon>Halteriidae</taxon>
        <taxon>Halteria</taxon>
    </lineage>
</organism>
<evidence type="ECO:0008006" key="3">
    <source>
        <dbReference type="Google" id="ProtNLM"/>
    </source>
</evidence>
<dbReference type="Pfam" id="PF03133">
    <property type="entry name" value="TTL"/>
    <property type="match status" value="1"/>
</dbReference>
<dbReference type="EMBL" id="RRYP01000664">
    <property type="protein sequence ID" value="TNV87033.1"/>
    <property type="molecule type" value="Genomic_DNA"/>
</dbReference>
<keyword evidence="2" id="KW-1185">Reference proteome</keyword>
<dbReference type="OrthoDB" id="202825at2759"/>
<sequence length="225" mass="26516">MKHCANNIWLVKPAAANQGRGIEIFNELGDIVKFISTRPKYTCWVVQKYIERPLLFKSRKFDIRVWVLLTHRHDIFMYQDGYLRTSSDSYELNSGNNYVHLTNNCLQQHGENYGKHEDGNTVSYTVLQDYIDEMYPERGLSVREHFIPRMKDMVIDTLLSVKTQINPNKRKNVFEFLGYDFLIDEDFRIWLIEVNTNPYIGTPNAFIGKTILHVIFYSWFASQDA</sequence>
<comment type="caution">
    <text evidence="1">The sequence shown here is derived from an EMBL/GenBank/DDBJ whole genome shotgun (WGS) entry which is preliminary data.</text>
</comment>
<dbReference type="PANTHER" id="PTHR46069">
    <property type="entry name" value="TUBULIN TYROSINE LIGASE"/>
    <property type="match status" value="1"/>
</dbReference>
<evidence type="ECO:0000313" key="1">
    <source>
        <dbReference type="EMBL" id="TNV87033.1"/>
    </source>
</evidence>
<gene>
    <name evidence="1" type="ORF">FGO68_gene10239</name>
</gene>